<dbReference type="Proteomes" id="UP000037151">
    <property type="component" value="Unassembled WGS sequence"/>
</dbReference>
<proteinExistence type="predicted"/>
<dbReference type="RefSeq" id="WP_050371599.1">
    <property type="nucleotide sequence ID" value="NZ_KQ257821.1"/>
</dbReference>
<evidence type="ECO:0000313" key="1">
    <source>
        <dbReference type="EMBL" id="KND33844.1"/>
    </source>
</evidence>
<accession>A0A0L0K848</accession>
<reference evidence="2" key="1">
    <citation type="submission" date="2014-07" db="EMBL/GenBank/DDBJ databases">
        <title>Genome sequencing of plant-pathogenic Streptomyces species.</title>
        <authorList>
            <person name="Harrison J."/>
            <person name="Sapp M."/>
            <person name="Thwaites R."/>
            <person name="Studholme D.J."/>
        </authorList>
    </citation>
    <scope>NUCLEOTIDE SEQUENCE [LARGE SCALE GENOMIC DNA]</scope>
    <source>
        <strain evidence="2">NCPPB 4445</strain>
    </source>
</reference>
<organism evidence="1 2">
    <name type="scientific">Streptomyces acidiscabies</name>
    <dbReference type="NCBI Taxonomy" id="42234"/>
    <lineage>
        <taxon>Bacteria</taxon>
        <taxon>Bacillati</taxon>
        <taxon>Actinomycetota</taxon>
        <taxon>Actinomycetes</taxon>
        <taxon>Kitasatosporales</taxon>
        <taxon>Streptomycetaceae</taxon>
        <taxon>Streptomyces</taxon>
    </lineage>
</organism>
<evidence type="ECO:0000313" key="2">
    <source>
        <dbReference type="Proteomes" id="UP000037151"/>
    </source>
</evidence>
<dbReference type="AlphaFoldDB" id="A0A0L0K848"/>
<sequence>MGVFVSVRGWLECDDQQLAAVHDIVRAADEGFYSGGWSFPAPINWTRYAFFGADLRAGEIPWLLDQLRQIAELPASDADGDLVTGFFLATHEVEGASQWQIRDGDLHSTPAPETLCYLDL</sequence>
<name>A0A0L0K848_9ACTN</name>
<gene>
    <name evidence="1" type="ORF">IQ63_18210</name>
</gene>
<dbReference type="EMBL" id="JPPY01000120">
    <property type="protein sequence ID" value="KND33844.1"/>
    <property type="molecule type" value="Genomic_DNA"/>
</dbReference>
<protein>
    <submittedName>
        <fullName evidence="1">Uncharacterized protein</fullName>
    </submittedName>
</protein>
<dbReference type="OrthoDB" id="2621972at2"/>
<comment type="caution">
    <text evidence="1">The sequence shown here is derived from an EMBL/GenBank/DDBJ whole genome shotgun (WGS) entry which is preliminary data.</text>
</comment>
<dbReference type="PATRIC" id="fig|42234.21.peg.3754"/>